<keyword evidence="4" id="KW-1185">Reference proteome</keyword>
<dbReference type="PATRIC" id="fig|284581.3.peg.519"/>
<dbReference type="RefSeq" id="WP_053399580.1">
    <property type="nucleotide sequence ID" value="NZ_LILC01000002.1"/>
</dbReference>
<dbReference type="STRING" id="284581.AMD01_01330"/>
<feature type="domain" description="Glycosyltransferase 2-like" evidence="2">
    <location>
        <begin position="6"/>
        <end position="116"/>
    </location>
</feature>
<dbReference type="AlphaFoldDB" id="A0A0M0LHN5"/>
<sequence>MKIAAVLTCFNRKEKTLNCIKKLMNQRRDIDIYVCDDGSTDLTSEAIQELYPEVKIIKSTGGLFWSKGMFQAMKAAVVNNYDFYLMVNDDVDFYDSMLDIMLNSYKISSENCAIVGSTQSVISKDLTYGGSVLKTKWNINKKMLLKPNGEIQKCDFANWNCFLIDNFTVDHVGLIDNKYEHGIGDFDYSCQMKKKEIPIYIATDYVGICERNPIKNTFQDHTLSINKRLSLLLSAKGLPIKSYMRFYWKNYKLIGVPFCSWMYLKMIMLIFLKQKS</sequence>
<evidence type="ECO:0000256" key="1">
    <source>
        <dbReference type="SAM" id="Phobius"/>
    </source>
</evidence>
<dbReference type="Pfam" id="PF00535">
    <property type="entry name" value="Glycos_transf_2"/>
    <property type="match status" value="1"/>
</dbReference>
<name>A0A0M0LHN5_9BACI</name>
<evidence type="ECO:0000313" key="3">
    <source>
        <dbReference type="EMBL" id="KOO50427.1"/>
    </source>
</evidence>
<protein>
    <recommendedName>
        <fullName evidence="2">Glycosyltransferase 2-like domain-containing protein</fullName>
    </recommendedName>
</protein>
<gene>
    <name evidence="3" type="ORF">AMD01_01330</name>
</gene>
<proteinExistence type="predicted"/>
<keyword evidence="1" id="KW-1133">Transmembrane helix</keyword>
<evidence type="ECO:0000313" key="4">
    <source>
        <dbReference type="Proteomes" id="UP000037558"/>
    </source>
</evidence>
<dbReference type="Gene3D" id="3.90.550.10">
    <property type="entry name" value="Spore Coat Polysaccharide Biosynthesis Protein SpsA, Chain A"/>
    <property type="match status" value="1"/>
</dbReference>
<dbReference type="EMBL" id="LILC01000002">
    <property type="protein sequence ID" value="KOO50427.1"/>
    <property type="molecule type" value="Genomic_DNA"/>
</dbReference>
<accession>A0A0M0LHN5</accession>
<organism evidence="3 4">
    <name type="scientific">Priestia koreensis</name>
    <dbReference type="NCBI Taxonomy" id="284581"/>
    <lineage>
        <taxon>Bacteria</taxon>
        <taxon>Bacillati</taxon>
        <taxon>Bacillota</taxon>
        <taxon>Bacilli</taxon>
        <taxon>Bacillales</taxon>
        <taxon>Bacillaceae</taxon>
        <taxon>Priestia</taxon>
    </lineage>
</organism>
<dbReference type="SUPFAM" id="SSF53448">
    <property type="entry name" value="Nucleotide-diphospho-sugar transferases"/>
    <property type="match status" value="1"/>
</dbReference>
<keyword evidence="1" id="KW-0812">Transmembrane</keyword>
<dbReference type="InterPro" id="IPR029044">
    <property type="entry name" value="Nucleotide-diphossugar_trans"/>
</dbReference>
<feature type="transmembrane region" description="Helical" evidence="1">
    <location>
        <begin position="251"/>
        <end position="272"/>
    </location>
</feature>
<reference evidence="4" key="1">
    <citation type="submission" date="2015-08" db="EMBL/GenBank/DDBJ databases">
        <title>Fjat-14210 dsm16467.</title>
        <authorList>
            <person name="Liu B."/>
            <person name="Wang J."/>
            <person name="Zhu Y."/>
            <person name="Liu G."/>
            <person name="Chen Q."/>
            <person name="Chen Z."/>
            <person name="Lan J."/>
            <person name="Che J."/>
            <person name="Ge C."/>
            <person name="Shi H."/>
            <person name="Pan Z."/>
            <person name="Liu X."/>
        </authorList>
    </citation>
    <scope>NUCLEOTIDE SEQUENCE [LARGE SCALE GENOMIC DNA]</scope>
    <source>
        <strain evidence="4">DSM 16467</strain>
    </source>
</reference>
<dbReference type="InterPro" id="IPR001173">
    <property type="entry name" value="Glyco_trans_2-like"/>
</dbReference>
<comment type="caution">
    <text evidence="3">The sequence shown here is derived from an EMBL/GenBank/DDBJ whole genome shotgun (WGS) entry which is preliminary data.</text>
</comment>
<keyword evidence="1" id="KW-0472">Membrane</keyword>
<dbReference type="Proteomes" id="UP000037558">
    <property type="component" value="Unassembled WGS sequence"/>
</dbReference>
<evidence type="ECO:0000259" key="2">
    <source>
        <dbReference type="Pfam" id="PF00535"/>
    </source>
</evidence>